<dbReference type="EMBL" id="RBTH01000354">
    <property type="protein sequence ID" value="RMT40183.1"/>
    <property type="molecule type" value="Genomic_DNA"/>
</dbReference>
<dbReference type="Pfam" id="PF11006">
    <property type="entry name" value="DUF2845"/>
    <property type="match status" value="1"/>
</dbReference>
<accession>A0A0P9Z9D5</accession>
<comment type="caution">
    <text evidence="1">The sequence shown here is derived from an EMBL/GenBank/DDBJ whole genome shotgun (WGS) entry which is preliminary data.</text>
</comment>
<name>A0A0P9Z9D5_PSESX</name>
<protein>
    <submittedName>
        <fullName evidence="1">Uncharacterized protein</fullName>
    </submittedName>
</protein>
<reference evidence="1 2" key="1">
    <citation type="submission" date="2018-08" db="EMBL/GenBank/DDBJ databases">
        <title>Recombination of ecologically and evolutionarily significant loci maintains genetic cohesion in the Pseudomonas syringae species complex.</title>
        <authorList>
            <person name="Dillon M."/>
            <person name="Thakur S."/>
            <person name="Almeida R.N.D."/>
            <person name="Weir B.S."/>
            <person name="Guttman D.S."/>
        </authorList>
    </citation>
    <scope>NUCLEOTIDE SEQUENCE [LARGE SCALE GENOMIC DNA]</scope>
    <source>
        <strain evidence="1 2">ICMP 16926</strain>
    </source>
</reference>
<dbReference type="InterPro" id="IPR021268">
    <property type="entry name" value="DUF2845"/>
</dbReference>
<proteinExistence type="predicted"/>
<dbReference type="Proteomes" id="UP000268096">
    <property type="component" value="Unassembled WGS sequence"/>
</dbReference>
<dbReference type="AlphaFoldDB" id="A0A0P9Z9D5"/>
<gene>
    <name evidence="1" type="ORF">ALP48_03202</name>
</gene>
<dbReference type="RefSeq" id="WP_032654304.1">
    <property type="nucleotide sequence ID" value="NZ_LJRH01000242.1"/>
</dbReference>
<organism evidence="1 2">
    <name type="scientific">Pseudomonas syringae pv. solidagae</name>
    <dbReference type="NCBI Taxonomy" id="264458"/>
    <lineage>
        <taxon>Bacteria</taxon>
        <taxon>Pseudomonadati</taxon>
        <taxon>Pseudomonadota</taxon>
        <taxon>Gammaproteobacteria</taxon>
        <taxon>Pseudomonadales</taxon>
        <taxon>Pseudomonadaceae</taxon>
        <taxon>Pseudomonas</taxon>
        <taxon>Pseudomonas syringae</taxon>
    </lineage>
</organism>
<evidence type="ECO:0000313" key="2">
    <source>
        <dbReference type="Proteomes" id="UP000268096"/>
    </source>
</evidence>
<evidence type="ECO:0000313" key="1">
    <source>
        <dbReference type="EMBL" id="RMT40183.1"/>
    </source>
</evidence>
<sequence length="113" mass="12645">MKPLAHTRIKRLINLTLAAMAGSIVASAYASSTLRCGSQLVSTGDRAFEVQQKCGEPVSQEVLGTQETFNSNNYRRSEAVRIEEWIYGPDNGMYQYLRFEGGRLVGIESKRRN</sequence>